<protein>
    <submittedName>
        <fullName evidence="2">Uncharacterized protein</fullName>
    </submittedName>
</protein>
<evidence type="ECO:0000256" key="1">
    <source>
        <dbReference type="SAM" id="Phobius"/>
    </source>
</evidence>
<keyword evidence="1" id="KW-0812">Transmembrane</keyword>
<proteinExistence type="predicted"/>
<accession>A0ABQ0JGU4</accession>
<keyword evidence="3" id="KW-1185">Reference proteome</keyword>
<comment type="caution">
    <text evidence="2">The sequence shown here is derived from an EMBL/GenBank/DDBJ whole genome shotgun (WGS) entry which is preliminary data.</text>
</comment>
<reference evidence="3" key="1">
    <citation type="submission" date="2014-09" db="EMBL/GenBank/DDBJ databases">
        <title>Vibrio variabilis JCM 19239. (C206) whole genome shotgun sequence.</title>
        <authorList>
            <person name="Sawabe T."/>
            <person name="Meirelles P."/>
            <person name="Nakanishi M."/>
            <person name="Sayaka M."/>
            <person name="Hattori M."/>
            <person name="Ohkuma M."/>
        </authorList>
    </citation>
    <scope>NUCLEOTIDE SEQUENCE [LARGE SCALE GENOMIC DNA]</scope>
    <source>
        <strain evidence="3">JCM 19239</strain>
    </source>
</reference>
<dbReference type="Proteomes" id="UP000029223">
    <property type="component" value="Unassembled WGS sequence"/>
</dbReference>
<evidence type="ECO:0000313" key="3">
    <source>
        <dbReference type="Proteomes" id="UP000029223"/>
    </source>
</evidence>
<organism evidence="2 3">
    <name type="scientific">Vibrio variabilis</name>
    <dbReference type="NCBI Taxonomy" id="990271"/>
    <lineage>
        <taxon>Bacteria</taxon>
        <taxon>Pseudomonadati</taxon>
        <taxon>Pseudomonadota</taxon>
        <taxon>Gammaproteobacteria</taxon>
        <taxon>Vibrionales</taxon>
        <taxon>Vibrionaceae</taxon>
        <taxon>Vibrio</taxon>
    </lineage>
</organism>
<keyword evidence="1" id="KW-0472">Membrane</keyword>
<name>A0ABQ0JGU4_9VIBR</name>
<dbReference type="EMBL" id="BBMS01000036">
    <property type="protein sequence ID" value="GAL27968.1"/>
    <property type="molecule type" value="Genomic_DNA"/>
</dbReference>
<gene>
    <name evidence="2" type="ORF">JCM19239_3425</name>
</gene>
<feature type="transmembrane region" description="Helical" evidence="1">
    <location>
        <begin position="74"/>
        <end position="91"/>
    </location>
</feature>
<keyword evidence="1" id="KW-1133">Transmembrane helix</keyword>
<reference evidence="3" key="2">
    <citation type="submission" date="2014-09" db="EMBL/GenBank/DDBJ databases">
        <authorList>
            <consortium name="NBRP consortium"/>
            <person name="Sawabe T."/>
            <person name="Meirelles P."/>
            <person name="Nakanishi M."/>
            <person name="Sayaka M."/>
            <person name="Hattori M."/>
            <person name="Ohkuma M."/>
        </authorList>
    </citation>
    <scope>NUCLEOTIDE SEQUENCE [LARGE SCALE GENOMIC DNA]</scope>
    <source>
        <strain evidence="3">JCM 19239</strain>
    </source>
</reference>
<evidence type="ECO:0000313" key="2">
    <source>
        <dbReference type="EMBL" id="GAL27968.1"/>
    </source>
</evidence>
<sequence>MKRPIKLVPFLLTLLTMLLLSGVAESIGETPHFYQPSVVNPERVPDLANDNQLLRLSTWRLPPQKPQARPQDPLPWLMLVLSLTSWFVFALSRRAIPRSYLAFAHPRLGGWHESNLQFRFIHSR</sequence>